<dbReference type="CDD" id="cd01561">
    <property type="entry name" value="CBS_like"/>
    <property type="match status" value="1"/>
</dbReference>
<feature type="domain" description="Tryptophan synthase beta chain-like PALP" evidence="5">
    <location>
        <begin position="22"/>
        <end position="293"/>
    </location>
</feature>
<dbReference type="GO" id="GO:1901605">
    <property type="term" value="P:alpha-amino acid metabolic process"/>
    <property type="evidence" value="ECO:0007669"/>
    <property type="project" value="UniProtKB-ARBA"/>
</dbReference>
<comment type="caution">
    <text evidence="6">The sequence shown here is derived from an EMBL/GenBank/DDBJ whole genome shotgun (WGS) entry which is preliminary data.</text>
</comment>
<evidence type="ECO:0000256" key="3">
    <source>
        <dbReference type="ARBA" id="ARBA00022679"/>
    </source>
</evidence>
<keyword evidence="3" id="KW-0808">Transferase</keyword>
<dbReference type="InterPro" id="IPR050214">
    <property type="entry name" value="Cys_Synth/Cystath_Beta-Synth"/>
</dbReference>
<dbReference type="Gene3D" id="3.40.50.1100">
    <property type="match status" value="2"/>
</dbReference>
<name>A0A919LMI3_9ACTN</name>
<reference evidence="6" key="1">
    <citation type="submission" date="2020-09" db="EMBL/GenBank/DDBJ databases">
        <title>Whole genome shotgun sequence of Streptomyces xanthophaeus NBRC 12829.</title>
        <authorList>
            <person name="Komaki H."/>
            <person name="Tamura T."/>
        </authorList>
    </citation>
    <scope>NUCLEOTIDE SEQUENCE</scope>
    <source>
        <strain evidence="6">NBRC 12829</strain>
    </source>
</reference>
<dbReference type="InterPro" id="IPR036052">
    <property type="entry name" value="TrpB-like_PALP_sf"/>
</dbReference>
<dbReference type="EMBL" id="BNEE01000006">
    <property type="protein sequence ID" value="GHI89659.1"/>
    <property type="molecule type" value="Genomic_DNA"/>
</dbReference>
<dbReference type="RefSeq" id="WP_031149800.1">
    <property type="nucleotide sequence ID" value="NZ_BNEE01000006.1"/>
</dbReference>
<comment type="cofactor">
    <cofactor evidence="1">
        <name>pyridoxal 5'-phosphate</name>
        <dbReference type="ChEBI" id="CHEBI:597326"/>
    </cofactor>
</comment>
<dbReference type="AlphaFoldDB" id="A0A919LMI3"/>
<dbReference type="Pfam" id="PF00291">
    <property type="entry name" value="PALP"/>
    <property type="match status" value="1"/>
</dbReference>
<comment type="subunit">
    <text evidence="2">Homodimer.</text>
</comment>
<evidence type="ECO:0000313" key="6">
    <source>
        <dbReference type="EMBL" id="GHI89659.1"/>
    </source>
</evidence>
<proteinExistence type="predicted"/>
<evidence type="ECO:0000256" key="1">
    <source>
        <dbReference type="ARBA" id="ARBA00001933"/>
    </source>
</evidence>
<accession>A0A919LMI3</accession>
<dbReference type="GeneID" id="96803515"/>
<dbReference type="Proteomes" id="UP000600026">
    <property type="component" value="Unassembled WGS sequence"/>
</dbReference>
<dbReference type="PANTHER" id="PTHR10314">
    <property type="entry name" value="CYSTATHIONINE BETA-SYNTHASE"/>
    <property type="match status" value="1"/>
</dbReference>
<evidence type="ECO:0000256" key="4">
    <source>
        <dbReference type="ARBA" id="ARBA00022898"/>
    </source>
</evidence>
<gene>
    <name evidence="6" type="primary">cysK</name>
    <name evidence="6" type="ORF">Sxan_70230</name>
</gene>
<dbReference type="InterPro" id="IPR023927">
    <property type="entry name" value="SbnA"/>
</dbReference>
<dbReference type="InterPro" id="IPR001926">
    <property type="entry name" value="TrpB-like_PALP"/>
</dbReference>
<dbReference type="SUPFAM" id="SSF53686">
    <property type="entry name" value="Tryptophan synthase beta subunit-like PLP-dependent enzymes"/>
    <property type="match status" value="1"/>
</dbReference>
<organism evidence="6 7">
    <name type="scientific">Streptomyces xanthophaeus</name>
    <dbReference type="NCBI Taxonomy" id="67385"/>
    <lineage>
        <taxon>Bacteria</taxon>
        <taxon>Bacillati</taxon>
        <taxon>Actinomycetota</taxon>
        <taxon>Actinomycetes</taxon>
        <taxon>Kitasatosporales</taxon>
        <taxon>Streptomycetaceae</taxon>
        <taxon>Streptomyces</taxon>
    </lineage>
</organism>
<keyword evidence="7" id="KW-1185">Reference proteome</keyword>
<evidence type="ECO:0000259" key="5">
    <source>
        <dbReference type="Pfam" id="PF00291"/>
    </source>
</evidence>
<evidence type="ECO:0000313" key="7">
    <source>
        <dbReference type="Proteomes" id="UP000600026"/>
    </source>
</evidence>
<dbReference type="NCBIfam" id="TIGR03945">
    <property type="entry name" value="PLP_SbnA_fam"/>
    <property type="match status" value="1"/>
</dbReference>
<dbReference type="GO" id="GO:0016740">
    <property type="term" value="F:transferase activity"/>
    <property type="evidence" value="ECO:0007669"/>
    <property type="project" value="UniProtKB-KW"/>
</dbReference>
<protein>
    <submittedName>
        <fullName evidence="6">2,3-diaminopropionate biosynthesis protein SbnA</fullName>
    </submittedName>
</protein>
<keyword evidence="4" id="KW-0663">Pyridoxal phosphate</keyword>
<evidence type="ECO:0000256" key="2">
    <source>
        <dbReference type="ARBA" id="ARBA00011738"/>
    </source>
</evidence>
<sequence length="329" mass="34594">MTIHDKAYDVITDDIFLRLPGELPGSELFLKIEGLNPAGSIKLKTAVGLISDAESRGLLGPGGRVIESSSGNLGVALSMVCAAKGYEFTCVTDPNASAQNVAAMKALGAQVIVVEGRDPNGGFLGSRIALIERLVADDPALLWTNQYGNKANPRIHSIRTAASTMAKIGAVDYLFVGAGTTGTLMGCAEYFRRFSPATRIIAVDTEGSVTFGGPSRPRYIPGLGTSRRPELLEPHLLDEVVLIDERDAVRACRAVARRHGVLVGGSTGSVLAAVLERAASIPEGSRVVALSPDLGDRYLSTVYNDTWVAARFGAEALDAAGRPPLPVPL</sequence>